<dbReference type="AlphaFoldDB" id="A0A0C3S3I1"/>
<gene>
    <name evidence="2" type="ORF">PHLGIDRAFT_194612</name>
</gene>
<sequence length="270" mass="29192">MLLLQRNDLLALPIGVLQKLTYLSEAAVSYAGCPDNNVLVAVLLRIWPAGVPEFYAKGVCDVPPPPLAHWPPAEVPPDGPPIATPAATRAIRPQKSIPKTKKASAKYPAGGDAIPHLRPSCEMASEVPPPSITSQPPPLPDFKSIEDELLEDYEAWYKADQYGEKINRVLKKQERSAIDTHRNWDAESSASTYRGHSVESSSGYTLRGNNAGDLTSASAGGHATRYSGSVGPLSKRRRVGGSEGPQQDGQAQKTRRTIEWSRECILGPHS</sequence>
<proteinExistence type="predicted"/>
<accession>A0A0C3S3I1</accession>
<feature type="compositionally biased region" description="Polar residues" evidence="1">
    <location>
        <begin position="186"/>
        <end position="218"/>
    </location>
</feature>
<dbReference type="Proteomes" id="UP000053257">
    <property type="component" value="Unassembled WGS sequence"/>
</dbReference>
<feature type="region of interest" description="Disordered" evidence="1">
    <location>
        <begin position="186"/>
        <end position="270"/>
    </location>
</feature>
<dbReference type="HOGENOM" id="CLU_1031001_0_0_1"/>
<evidence type="ECO:0000313" key="3">
    <source>
        <dbReference type="Proteomes" id="UP000053257"/>
    </source>
</evidence>
<evidence type="ECO:0000313" key="2">
    <source>
        <dbReference type="EMBL" id="KIP04412.1"/>
    </source>
</evidence>
<evidence type="ECO:0000256" key="1">
    <source>
        <dbReference type="SAM" id="MobiDB-lite"/>
    </source>
</evidence>
<dbReference type="EMBL" id="KN840575">
    <property type="protein sequence ID" value="KIP04412.1"/>
    <property type="molecule type" value="Genomic_DNA"/>
</dbReference>
<reference evidence="2 3" key="1">
    <citation type="journal article" date="2014" name="PLoS Genet.">
        <title>Analysis of the Phlebiopsis gigantea genome, transcriptome and secretome provides insight into its pioneer colonization strategies of wood.</title>
        <authorList>
            <person name="Hori C."/>
            <person name="Ishida T."/>
            <person name="Igarashi K."/>
            <person name="Samejima M."/>
            <person name="Suzuki H."/>
            <person name="Master E."/>
            <person name="Ferreira P."/>
            <person name="Ruiz-Duenas F.J."/>
            <person name="Held B."/>
            <person name="Canessa P."/>
            <person name="Larrondo L.F."/>
            <person name="Schmoll M."/>
            <person name="Druzhinina I.S."/>
            <person name="Kubicek C.P."/>
            <person name="Gaskell J.A."/>
            <person name="Kersten P."/>
            <person name="St John F."/>
            <person name="Glasner J."/>
            <person name="Sabat G."/>
            <person name="Splinter BonDurant S."/>
            <person name="Syed K."/>
            <person name="Yadav J."/>
            <person name="Mgbeahuruike A.C."/>
            <person name="Kovalchuk A."/>
            <person name="Asiegbu F.O."/>
            <person name="Lackner G."/>
            <person name="Hoffmeister D."/>
            <person name="Rencoret J."/>
            <person name="Gutierrez A."/>
            <person name="Sun H."/>
            <person name="Lindquist E."/>
            <person name="Barry K."/>
            <person name="Riley R."/>
            <person name="Grigoriev I.V."/>
            <person name="Henrissat B."/>
            <person name="Kues U."/>
            <person name="Berka R.M."/>
            <person name="Martinez A.T."/>
            <person name="Covert S.F."/>
            <person name="Blanchette R.A."/>
            <person name="Cullen D."/>
        </authorList>
    </citation>
    <scope>NUCLEOTIDE SEQUENCE [LARGE SCALE GENOMIC DNA]</scope>
    <source>
        <strain evidence="2 3">11061_1 CR5-6</strain>
    </source>
</reference>
<organism evidence="2 3">
    <name type="scientific">Phlebiopsis gigantea (strain 11061_1 CR5-6)</name>
    <name type="common">White-rot fungus</name>
    <name type="synonym">Peniophora gigantea</name>
    <dbReference type="NCBI Taxonomy" id="745531"/>
    <lineage>
        <taxon>Eukaryota</taxon>
        <taxon>Fungi</taxon>
        <taxon>Dikarya</taxon>
        <taxon>Basidiomycota</taxon>
        <taxon>Agaricomycotina</taxon>
        <taxon>Agaricomycetes</taxon>
        <taxon>Polyporales</taxon>
        <taxon>Phanerochaetaceae</taxon>
        <taxon>Phlebiopsis</taxon>
    </lineage>
</organism>
<name>A0A0C3S3I1_PHLG1</name>
<protein>
    <submittedName>
        <fullName evidence="2">Uncharacterized protein</fullName>
    </submittedName>
</protein>
<keyword evidence="3" id="KW-1185">Reference proteome</keyword>